<evidence type="ECO:0000256" key="2">
    <source>
        <dbReference type="ARBA" id="ARBA00022448"/>
    </source>
</evidence>
<name>A0A1T4M0J7_9ENTE</name>
<dbReference type="Proteomes" id="UP000190328">
    <property type="component" value="Unassembled WGS sequence"/>
</dbReference>
<gene>
    <name evidence="6" type="ORF">SAMN02745116_00899</name>
</gene>
<dbReference type="PANTHER" id="PTHR42711">
    <property type="entry name" value="ABC TRANSPORTER ATP-BINDING PROTEIN"/>
    <property type="match status" value="1"/>
</dbReference>
<dbReference type="RefSeq" id="WP_078806825.1">
    <property type="nucleotide sequence ID" value="NZ_FUXI01000007.1"/>
</dbReference>
<dbReference type="SMART" id="SM00382">
    <property type="entry name" value="AAA"/>
    <property type="match status" value="1"/>
</dbReference>
<dbReference type="CDD" id="cd03230">
    <property type="entry name" value="ABC_DR_subfamily_A"/>
    <property type="match status" value="1"/>
</dbReference>
<keyword evidence="4 6" id="KW-0067">ATP-binding</keyword>
<sequence>MSEIFLCENLSKTYGKHVIFENLNFSIRQGEIFVVLGKNGAGKSTLIKILLGMIKASSGAISYRGEKVKTNENFYRNVSAVLESVENVYPFLSGWENIRYFLSMSGKTIQNEKERMNELIERFNMKEAIHKPVGTYSRGMQQKLAIICCLARNTETIFLDEPTLGLDFEANQEMMNIISDLAKKEKKTIILTSHQADVLDNLSDTVLLLNNHKQLYCGKYKEFIKQYKPQSFELQTVQNNIVQKKTFPTSESASEELSKLLHAGHTLLEFHEREKTIEDILLEVYSENN</sequence>
<evidence type="ECO:0000313" key="6">
    <source>
        <dbReference type="EMBL" id="SJZ60530.1"/>
    </source>
</evidence>
<feature type="domain" description="ABC transporter" evidence="5">
    <location>
        <begin position="5"/>
        <end position="236"/>
    </location>
</feature>
<keyword evidence="2" id="KW-0813">Transport</keyword>
<protein>
    <submittedName>
        <fullName evidence="6">ABC-2 type transport system ATP-binding protein</fullName>
    </submittedName>
</protein>
<dbReference type="OrthoDB" id="9804819at2"/>
<dbReference type="Pfam" id="PF00005">
    <property type="entry name" value="ABC_tran"/>
    <property type="match status" value="1"/>
</dbReference>
<organism evidence="6 7">
    <name type="scientific">Pilibacter termitis</name>
    <dbReference type="NCBI Taxonomy" id="263852"/>
    <lineage>
        <taxon>Bacteria</taxon>
        <taxon>Bacillati</taxon>
        <taxon>Bacillota</taxon>
        <taxon>Bacilli</taxon>
        <taxon>Lactobacillales</taxon>
        <taxon>Enterococcaceae</taxon>
        <taxon>Pilibacter</taxon>
    </lineage>
</organism>
<evidence type="ECO:0000259" key="5">
    <source>
        <dbReference type="PROSITE" id="PS50893"/>
    </source>
</evidence>
<dbReference type="InterPro" id="IPR027417">
    <property type="entry name" value="P-loop_NTPase"/>
</dbReference>
<dbReference type="InterPro" id="IPR003593">
    <property type="entry name" value="AAA+_ATPase"/>
</dbReference>
<dbReference type="Gene3D" id="3.40.50.300">
    <property type="entry name" value="P-loop containing nucleotide triphosphate hydrolases"/>
    <property type="match status" value="1"/>
</dbReference>
<evidence type="ECO:0000256" key="4">
    <source>
        <dbReference type="ARBA" id="ARBA00022840"/>
    </source>
</evidence>
<evidence type="ECO:0000256" key="3">
    <source>
        <dbReference type="ARBA" id="ARBA00022741"/>
    </source>
</evidence>
<keyword evidence="7" id="KW-1185">Reference proteome</keyword>
<dbReference type="InterPro" id="IPR003439">
    <property type="entry name" value="ABC_transporter-like_ATP-bd"/>
</dbReference>
<dbReference type="EMBL" id="FUXI01000007">
    <property type="protein sequence ID" value="SJZ60530.1"/>
    <property type="molecule type" value="Genomic_DNA"/>
</dbReference>
<dbReference type="SUPFAM" id="SSF52540">
    <property type="entry name" value="P-loop containing nucleoside triphosphate hydrolases"/>
    <property type="match status" value="1"/>
</dbReference>
<dbReference type="PANTHER" id="PTHR42711:SF5">
    <property type="entry name" value="ABC TRANSPORTER ATP-BINDING PROTEIN NATA"/>
    <property type="match status" value="1"/>
</dbReference>
<dbReference type="InterPro" id="IPR050763">
    <property type="entry name" value="ABC_transporter_ATP-binding"/>
</dbReference>
<dbReference type="GO" id="GO:0016887">
    <property type="term" value="F:ATP hydrolysis activity"/>
    <property type="evidence" value="ECO:0007669"/>
    <property type="project" value="InterPro"/>
</dbReference>
<keyword evidence="3" id="KW-0547">Nucleotide-binding</keyword>
<accession>A0A1T4M0J7</accession>
<dbReference type="STRING" id="263852.SAMN02745116_00899"/>
<evidence type="ECO:0000313" key="7">
    <source>
        <dbReference type="Proteomes" id="UP000190328"/>
    </source>
</evidence>
<comment type="similarity">
    <text evidence="1">Belongs to the ABC transporter superfamily.</text>
</comment>
<dbReference type="GO" id="GO:0005524">
    <property type="term" value="F:ATP binding"/>
    <property type="evidence" value="ECO:0007669"/>
    <property type="project" value="UniProtKB-KW"/>
</dbReference>
<reference evidence="7" key="1">
    <citation type="submission" date="2017-02" db="EMBL/GenBank/DDBJ databases">
        <authorList>
            <person name="Varghese N."/>
            <person name="Submissions S."/>
        </authorList>
    </citation>
    <scope>NUCLEOTIDE SEQUENCE [LARGE SCALE GENOMIC DNA]</scope>
    <source>
        <strain evidence="7">ATCC BAA-1030</strain>
    </source>
</reference>
<dbReference type="AlphaFoldDB" id="A0A1T4M0J7"/>
<evidence type="ECO:0000256" key="1">
    <source>
        <dbReference type="ARBA" id="ARBA00005417"/>
    </source>
</evidence>
<proteinExistence type="inferred from homology"/>
<dbReference type="PROSITE" id="PS50893">
    <property type="entry name" value="ABC_TRANSPORTER_2"/>
    <property type="match status" value="1"/>
</dbReference>